<sequence length="341" mass="38240">MKDRNGGTSDANPRLETVTTNDSTGRLSPVHSESRVRQVSDEKSALAKNMFATAQVGDPLSLSSSLAHLEKCTLMGYTLSAKNLQARDVVEMAREAQLTSLSKKQRVHISKSLNIPKTWYLLGPSVAEHIAGPDYIPIPHLIDVKAYQIGHIFVQEASDIQCFCAEPQLKVLGPIRDFLVPGKSSPRWLSKDFPAIKTTADDVNFRVVIESGKNKAKFRAYDCYYLEKPADMSMESEEVTIDRSSHEDLSTAEWFGLITGVVIADTSDVIVTRSKRERAFYIGEKPHTILFKHEICRMDEMGTVYETSMEEMECKWLPVEERDMNSLPLAEFVSQSTKIKS</sequence>
<feature type="region of interest" description="Disordered" evidence="1">
    <location>
        <begin position="1"/>
        <end position="37"/>
    </location>
</feature>
<accession>A0A0L7R3W0</accession>
<gene>
    <name evidence="2" type="ORF">WH47_00545</name>
</gene>
<proteinExistence type="predicted"/>
<evidence type="ECO:0000313" key="3">
    <source>
        <dbReference type="Proteomes" id="UP000053825"/>
    </source>
</evidence>
<evidence type="ECO:0000256" key="1">
    <source>
        <dbReference type="SAM" id="MobiDB-lite"/>
    </source>
</evidence>
<dbReference type="AlphaFoldDB" id="A0A0L7R3W0"/>
<name>A0A0L7R3W0_9HYME</name>
<keyword evidence="3" id="KW-1185">Reference proteome</keyword>
<dbReference type="EMBL" id="KQ414661">
    <property type="protein sequence ID" value="KOC65575.1"/>
    <property type="molecule type" value="Genomic_DNA"/>
</dbReference>
<reference evidence="2 3" key="1">
    <citation type="submission" date="2015-07" db="EMBL/GenBank/DDBJ databases">
        <title>The genome of Habropoda laboriosa.</title>
        <authorList>
            <person name="Pan H."/>
            <person name="Kapheim K."/>
        </authorList>
    </citation>
    <scope>NUCLEOTIDE SEQUENCE [LARGE SCALE GENOMIC DNA]</scope>
    <source>
        <strain evidence="2">0110345459</strain>
    </source>
</reference>
<dbReference type="Proteomes" id="UP000053825">
    <property type="component" value="Unassembled WGS sequence"/>
</dbReference>
<evidence type="ECO:0000313" key="2">
    <source>
        <dbReference type="EMBL" id="KOC65575.1"/>
    </source>
</evidence>
<feature type="compositionally biased region" description="Polar residues" evidence="1">
    <location>
        <begin position="1"/>
        <end position="26"/>
    </location>
</feature>
<organism evidence="2 3">
    <name type="scientific">Habropoda laboriosa</name>
    <dbReference type="NCBI Taxonomy" id="597456"/>
    <lineage>
        <taxon>Eukaryota</taxon>
        <taxon>Metazoa</taxon>
        <taxon>Ecdysozoa</taxon>
        <taxon>Arthropoda</taxon>
        <taxon>Hexapoda</taxon>
        <taxon>Insecta</taxon>
        <taxon>Pterygota</taxon>
        <taxon>Neoptera</taxon>
        <taxon>Endopterygota</taxon>
        <taxon>Hymenoptera</taxon>
        <taxon>Apocrita</taxon>
        <taxon>Aculeata</taxon>
        <taxon>Apoidea</taxon>
        <taxon>Anthophila</taxon>
        <taxon>Apidae</taxon>
        <taxon>Habropoda</taxon>
    </lineage>
</organism>
<protein>
    <submittedName>
        <fullName evidence="2">Uncharacterized protein</fullName>
    </submittedName>
</protein>